<organism evidence="2 3">
    <name type="scientific">Elysia crispata</name>
    <name type="common">lettuce slug</name>
    <dbReference type="NCBI Taxonomy" id="231223"/>
    <lineage>
        <taxon>Eukaryota</taxon>
        <taxon>Metazoa</taxon>
        <taxon>Spiralia</taxon>
        <taxon>Lophotrochozoa</taxon>
        <taxon>Mollusca</taxon>
        <taxon>Gastropoda</taxon>
        <taxon>Heterobranchia</taxon>
        <taxon>Euthyneura</taxon>
        <taxon>Panpulmonata</taxon>
        <taxon>Sacoglossa</taxon>
        <taxon>Placobranchoidea</taxon>
        <taxon>Plakobranchidae</taxon>
        <taxon>Elysia</taxon>
    </lineage>
</organism>
<sequence length="158" mass="18078">MTVLIFGYVLLVSSVCVESVSSASYPCTLKVFEEQSADHIEDLCLDEFSDTDCRPFLKHFNRSDLPGGFSLRNDDCSVQRPESLDFTPSNSKYHDNEQEYTKPAAYVDWVSPVACLSRKHIKGYLLTWEMSAEVKCRFFKFNASRTDLLRKQVLAIKL</sequence>
<feature type="chain" id="PRO_5042129949" evidence="1">
    <location>
        <begin position="23"/>
        <end position="158"/>
    </location>
</feature>
<keyword evidence="1" id="KW-0732">Signal</keyword>
<feature type="signal peptide" evidence="1">
    <location>
        <begin position="1"/>
        <end position="22"/>
    </location>
</feature>
<gene>
    <name evidence="2" type="ORF">RRG08_020815</name>
</gene>
<accession>A0AAE0YQL5</accession>
<comment type="caution">
    <text evidence="2">The sequence shown here is derived from an EMBL/GenBank/DDBJ whole genome shotgun (WGS) entry which is preliminary data.</text>
</comment>
<keyword evidence="3" id="KW-1185">Reference proteome</keyword>
<name>A0AAE0YQL5_9GAST</name>
<evidence type="ECO:0000313" key="3">
    <source>
        <dbReference type="Proteomes" id="UP001283361"/>
    </source>
</evidence>
<dbReference type="Proteomes" id="UP001283361">
    <property type="component" value="Unassembled WGS sequence"/>
</dbReference>
<protein>
    <submittedName>
        <fullName evidence="2">Uncharacterized protein</fullName>
    </submittedName>
</protein>
<reference evidence="2" key="1">
    <citation type="journal article" date="2023" name="G3 (Bethesda)">
        <title>A reference genome for the long-term kleptoplast-retaining sea slug Elysia crispata morphotype clarki.</title>
        <authorList>
            <person name="Eastman K.E."/>
            <person name="Pendleton A.L."/>
            <person name="Shaikh M.A."/>
            <person name="Suttiyut T."/>
            <person name="Ogas R."/>
            <person name="Tomko P."/>
            <person name="Gavelis G."/>
            <person name="Widhalm J.R."/>
            <person name="Wisecaver J.H."/>
        </authorList>
    </citation>
    <scope>NUCLEOTIDE SEQUENCE</scope>
    <source>
        <strain evidence="2">ECLA1</strain>
    </source>
</reference>
<evidence type="ECO:0000313" key="2">
    <source>
        <dbReference type="EMBL" id="KAK3754902.1"/>
    </source>
</evidence>
<proteinExistence type="predicted"/>
<evidence type="ECO:0000256" key="1">
    <source>
        <dbReference type="SAM" id="SignalP"/>
    </source>
</evidence>
<dbReference type="EMBL" id="JAWDGP010005627">
    <property type="protein sequence ID" value="KAK3754902.1"/>
    <property type="molecule type" value="Genomic_DNA"/>
</dbReference>
<dbReference type="AlphaFoldDB" id="A0AAE0YQL5"/>